<accession>A0ABR4B9J6</accession>
<organism evidence="1 2">
    <name type="scientific">Lepraria finkii</name>
    <dbReference type="NCBI Taxonomy" id="1340010"/>
    <lineage>
        <taxon>Eukaryota</taxon>
        <taxon>Fungi</taxon>
        <taxon>Dikarya</taxon>
        <taxon>Ascomycota</taxon>
        <taxon>Pezizomycotina</taxon>
        <taxon>Lecanoromycetes</taxon>
        <taxon>OSLEUM clade</taxon>
        <taxon>Lecanoromycetidae</taxon>
        <taxon>Lecanorales</taxon>
        <taxon>Lecanorineae</taxon>
        <taxon>Stereocaulaceae</taxon>
        <taxon>Lepraria</taxon>
    </lineage>
</organism>
<evidence type="ECO:0000313" key="2">
    <source>
        <dbReference type="Proteomes" id="UP001590951"/>
    </source>
</evidence>
<sequence length="119" mass="12682">MYLVWHIYPNSQISECACYSTSQFGFESRPENAIAILSSTCISFLFRYSVYSNSRRGFLIIRPACIATGVGESSRLGTGCSILGDVSGIRALRGVIAIARGLFGIAVGGSGSSNRTDEA</sequence>
<keyword evidence="2" id="KW-1185">Reference proteome</keyword>
<dbReference type="EMBL" id="JBHFEH010000015">
    <property type="protein sequence ID" value="KAL2054522.1"/>
    <property type="molecule type" value="Genomic_DNA"/>
</dbReference>
<reference evidence="1 2" key="1">
    <citation type="submission" date="2024-09" db="EMBL/GenBank/DDBJ databases">
        <title>Rethinking Asexuality: The Enigmatic Case of Functional Sexual Genes in Lepraria (Stereocaulaceae).</title>
        <authorList>
            <person name="Doellman M."/>
            <person name="Sun Y."/>
            <person name="Barcenas-Pena A."/>
            <person name="Lumbsch H.T."/>
            <person name="Grewe F."/>
        </authorList>
    </citation>
    <scope>NUCLEOTIDE SEQUENCE [LARGE SCALE GENOMIC DNA]</scope>
    <source>
        <strain evidence="1 2">Grewe 0041</strain>
    </source>
</reference>
<proteinExistence type="predicted"/>
<comment type="caution">
    <text evidence="1">The sequence shown here is derived from an EMBL/GenBank/DDBJ whole genome shotgun (WGS) entry which is preliminary data.</text>
</comment>
<name>A0ABR4B9J6_9LECA</name>
<dbReference type="Proteomes" id="UP001590951">
    <property type="component" value="Unassembled WGS sequence"/>
</dbReference>
<evidence type="ECO:0000313" key="1">
    <source>
        <dbReference type="EMBL" id="KAL2054522.1"/>
    </source>
</evidence>
<gene>
    <name evidence="1" type="ORF">ABVK25_005270</name>
</gene>
<protein>
    <submittedName>
        <fullName evidence="1">Uncharacterized protein</fullName>
    </submittedName>
</protein>